<dbReference type="RefSeq" id="WP_187732270.1">
    <property type="nucleotide sequence ID" value="NZ_BMFN01000002.1"/>
</dbReference>
<evidence type="ECO:0000313" key="2">
    <source>
        <dbReference type="Proteomes" id="UP000516093"/>
    </source>
</evidence>
<dbReference type="EMBL" id="CP060784">
    <property type="protein sequence ID" value="QNP52002.1"/>
    <property type="molecule type" value="Genomic_DNA"/>
</dbReference>
<keyword evidence="2" id="KW-1185">Reference proteome</keyword>
<dbReference type="Proteomes" id="UP000516093">
    <property type="component" value="Chromosome"/>
</dbReference>
<evidence type="ECO:0008006" key="3">
    <source>
        <dbReference type="Google" id="ProtNLM"/>
    </source>
</evidence>
<dbReference type="KEGG" id="hqi:H9L05_19170"/>
<dbReference type="AlphaFoldDB" id="A0A7H0GUN6"/>
<proteinExistence type="predicted"/>
<name>A0A7H0GUN6_9BACT</name>
<evidence type="ECO:0000313" key="1">
    <source>
        <dbReference type="EMBL" id="QNP52002.1"/>
    </source>
</evidence>
<organism evidence="1 2">
    <name type="scientific">Hymenobacter qilianensis</name>
    <dbReference type="NCBI Taxonomy" id="1385715"/>
    <lineage>
        <taxon>Bacteria</taxon>
        <taxon>Pseudomonadati</taxon>
        <taxon>Bacteroidota</taxon>
        <taxon>Cytophagia</taxon>
        <taxon>Cytophagales</taxon>
        <taxon>Hymenobacteraceae</taxon>
        <taxon>Hymenobacter</taxon>
    </lineage>
</organism>
<dbReference type="InterPro" id="IPR029044">
    <property type="entry name" value="Nucleotide-diphossugar_trans"/>
</dbReference>
<protein>
    <recommendedName>
        <fullName evidence="3">Nucleotide-diphospho-sugar transferase domain-containing protein</fullName>
    </recommendedName>
</protein>
<reference evidence="1 2" key="1">
    <citation type="submission" date="2020-08" db="EMBL/GenBank/DDBJ databases">
        <title>Genome sequence of Hymenobacter qilianensis JCM 19763T.</title>
        <authorList>
            <person name="Hyun D.-W."/>
            <person name="Bae J.-W."/>
        </authorList>
    </citation>
    <scope>NUCLEOTIDE SEQUENCE [LARGE SCALE GENOMIC DNA]</scope>
    <source>
        <strain evidence="1 2">JCM 19763</strain>
    </source>
</reference>
<gene>
    <name evidence="1" type="ORF">H9L05_19170</name>
</gene>
<dbReference type="SUPFAM" id="SSF53448">
    <property type="entry name" value="Nucleotide-diphospho-sugar transferases"/>
    <property type="match status" value="1"/>
</dbReference>
<accession>A0A7H0GUN6</accession>
<sequence>MNSLLYLAYGYNDICSEALYSILSYNKVAQESPANICVYTDRPEEFQKVLGERTDVKYPAISPEQWQAWYGSRVYLLKIAVLEHAAAHYAGNLLFVDTDTIWIRDPAPVFQAIGRGQRFMHICEGTMADGNELSRKIYRRLNRHQWHIGSYSLHIHATTQLYNSGVIGLPSPAVKALPDVRELAEALYSSYNRHIMEQLAFSMRFQVDGAIAEAAPYVLHYWNLKSIRPTMAQLFQKYQHCGPDELYERATRLDIPRLHQEELAYRNLPRWRRTMLKLMGRHWRLPKLEV</sequence>